<evidence type="ECO:0000313" key="1">
    <source>
        <dbReference type="EMBL" id="AOZ64468.1"/>
    </source>
</evidence>
<gene>
    <name evidence="1" type="ORF">SEA_PHANCYPHIN_40</name>
</gene>
<name>A0A1I9SC91_9CAUD</name>
<evidence type="ECO:0000313" key="2">
    <source>
        <dbReference type="Proteomes" id="UP000221881"/>
    </source>
</evidence>
<reference evidence="2" key="1">
    <citation type="submission" date="2016-08" db="EMBL/GenBank/DDBJ databases">
        <authorList>
            <person name="Ahmed F."/>
            <person name="Bandayrel A."/>
            <person name="Anderson R."/>
            <person name="Medellin R."/>
            <person name="Mendez A."/>
            <person name="Mendoza F."/>
            <person name="Morales A."/>
            <person name="Perez T."/>
            <person name="Ramos J."/>
            <person name="Vu K."/>
            <person name="Sadana R."/>
            <person name="Saha S."/>
            <person name="Butela K.A."/>
            <person name="Garlena R.A."/>
            <person name="Russell D.A."/>
            <person name="Pope W.H."/>
            <person name="Jacobs-Sera D."/>
            <person name="Hendrix R.W."/>
            <person name="Hatfull G.F."/>
        </authorList>
    </citation>
    <scope>NUCLEOTIDE SEQUENCE [LARGE SCALE GENOMIC DNA]</scope>
</reference>
<organism evidence="1 2">
    <name type="scientific">Mycobacterium phage PhancyPhin</name>
    <dbReference type="NCBI Taxonomy" id="1897438"/>
    <lineage>
        <taxon>Viruses</taxon>
        <taxon>Duplodnaviria</taxon>
        <taxon>Heunggongvirae</taxon>
        <taxon>Uroviricota</taxon>
        <taxon>Caudoviricetes</taxon>
        <taxon>Nclasvirinae</taxon>
        <taxon>Charlievirus</taxon>
        <taxon>Charlievirus redi</taxon>
    </lineage>
</organism>
<protein>
    <submittedName>
        <fullName evidence="1">Uncharacterized protein</fullName>
    </submittedName>
</protein>
<dbReference type="EMBL" id="KX756439">
    <property type="protein sequence ID" value="AOZ64468.1"/>
    <property type="molecule type" value="Genomic_DNA"/>
</dbReference>
<sequence length="103" mass="11308">MNGSNLAGVEMIDRDAEIVEHSKRLGERTAALLDRYLRRADDADHLAQIENLAGLLRSALAYNLALATEIAHYCREMRQARAERDELLDGLAEGIAEACGATL</sequence>
<accession>A0A1I9SC91</accession>
<proteinExistence type="predicted"/>
<dbReference type="Proteomes" id="UP000221881">
    <property type="component" value="Segment"/>
</dbReference>